<dbReference type="Gene3D" id="1.10.10.10">
    <property type="entry name" value="Winged helix-like DNA-binding domain superfamily/Winged helix DNA-binding domain"/>
    <property type="match status" value="1"/>
</dbReference>
<name>A0ABY3SIB4_9BACL</name>
<feature type="domain" description="Transcriptional repressor PaaX-like central Cas2-like" evidence="2">
    <location>
        <begin position="80"/>
        <end position="155"/>
    </location>
</feature>
<dbReference type="InterPro" id="IPR036388">
    <property type="entry name" value="WH-like_DNA-bd_sf"/>
</dbReference>
<dbReference type="RefSeq" id="WP_235119838.1">
    <property type="nucleotide sequence ID" value="NZ_CP090978.1"/>
</dbReference>
<dbReference type="PANTHER" id="PTHR30319">
    <property type="entry name" value="PHENYLACETIC ACID REGULATOR-RELATED TRANSCRIPTIONAL REPRESSOR"/>
    <property type="match status" value="1"/>
</dbReference>
<dbReference type="PIRSF" id="PIRSF020623">
    <property type="entry name" value="PaaX"/>
    <property type="match status" value="1"/>
</dbReference>
<dbReference type="PANTHER" id="PTHR30319:SF1">
    <property type="entry name" value="TRANSCRIPTIONAL REPRESSOR PAAX"/>
    <property type="match status" value="1"/>
</dbReference>
<dbReference type="SUPFAM" id="SSF46785">
    <property type="entry name" value="Winged helix' DNA-binding domain"/>
    <property type="match status" value="1"/>
</dbReference>
<dbReference type="EMBL" id="CP090978">
    <property type="protein sequence ID" value="UJF33469.1"/>
    <property type="molecule type" value="Genomic_DNA"/>
</dbReference>
<evidence type="ECO:0000259" key="1">
    <source>
        <dbReference type="Pfam" id="PF08223"/>
    </source>
</evidence>
<dbReference type="Proteomes" id="UP001649230">
    <property type="component" value="Chromosome"/>
</dbReference>
<dbReference type="InterPro" id="IPR048846">
    <property type="entry name" value="PaaX-like_central"/>
</dbReference>
<evidence type="ECO:0000259" key="2">
    <source>
        <dbReference type="Pfam" id="PF20803"/>
    </source>
</evidence>
<evidence type="ECO:0000313" key="3">
    <source>
        <dbReference type="EMBL" id="UJF33469.1"/>
    </source>
</evidence>
<gene>
    <name evidence="3" type="ORF">L0M14_28875</name>
</gene>
<dbReference type="Gene3D" id="1.20.58.1460">
    <property type="match status" value="1"/>
</dbReference>
<proteinExistence type="predicted"/>
<accession>A0ABY3SIB4</accession>
<reference evidence="3 4" key="1">
    <citation type="journal article" date="2024" name="Int. J. Syst. Evol. Microbiol.">
        <title>Paenibacillus hexagrammi sp. nov., a novel bacterium isolated from the gut content of Hexagrammos agrammus.</title>
        <authorList>
            <person name="Jung H.K."/>
            <person name="Kim D.G."/>
            <person name="Zin H."/>
            <person name="Park J."/>
            <person name="Jung H."/>
            <person name="Kim Y.O."/>
            <person name="Kong H.J."/>
            <person name="Kim J.W."/>
            <person name="Kim Y.S."/>
        </authorList>
    </citation>
    <scope>NUCLEOTIDE SEQUENCE [LARGE SCALE GENOMIC DNA]</scope>
    <source>
        <strain evidence="3 4">YPD9-1</strain>
    </source>
</reference>
<dbReference type="Pfam" id="PF20803">
    <property type="entry name" value="PaaX_M"/>
    <property type="match status" value="1"/>
</dbReference>
<dbReference type="Pfam" id="PF08223">
    <property type="entry name" value="PaaX_C"/>
    <property type="match status" value="1"/>
</dbReference>
<keyword evidence="4" id="KW-1185">Reference proteome</keyword>
<dbReference type="InterPro" id="IPR036390">
    <property type="entry name" value="WH_DNA-bd_sf"/>
</dbReference>
<feature type="domain" description="Transcriptional repressor PaaX-like C-terminal" evidence="1">
    <location>
        <begin position="165"/>
        <end position="250"/>
    </location>
</feature>
<dbReference type="InterPro" id="IPR011965">
    <property type="entry name" value="PaaX_trns_reg"/>
</dbReference>
<sequence length="264" mass="30738">MLSIEKQLLFLLSRSTGMESQELIRIYEHRGYSAAYIRNGLSRLKKEGYAVSPSRSSYQITESGRAFIYSINQKPLLYSRTWDGNWHLVMLEIPESERKKRDQFRADILQTGFGLLYNSVYIAPWSYSQEITQLIEKYELHGRVTQFQGTIQGKSLTPNDAVSLWGLEQVAGIYQDKRSWFHQEFEPRMDAALRHSDQLLELFVCYLHLGEVISELYLADPMLPEELLPEGWEGRTILQTFLGHMDRLTRAIPENSLYAQFVRS</sequence>
<dbReference type="Gene3D" id="3.30.70.2650">
    <property type="match status" value="1"/>
</dbReference>
<protein>
    <submittedName>
        <fullName evidence="3">PaaX family transcriptional regulator</fullName>
    </submittedName>
</protein>
<dbReference type="InterPro" id="IPR013225">
    <property type="entry name" value="PaaX_C"/>
</dbReference>
<organism evidence="3 4">
    <name type="scientific">Paenibacillus hexagrammi</name>
    <dbReference type="NCBI Taxonomy" id="2908839"/>
    <lineage>
        <taxon>Bacteria</taxon>
        <taxon>Bacillati</taxon>
        <taxon>Bacillota</taxon>
        <taxon>Bacilli</taxon>
        <taxon>Bacillales</taxon>
        <taxon>Paenibacillaceae</taxon>
        <taxon>Paenibacillus</taxon>
    </lineage>
</organism>
<evidence type="ECO:0000313" key="4">
    <source>
        <dbReference type="Proteomes" id="UP001649230"/>
    </source>
</evidence>